<dbReference type="CDD" id="cd01428">
    <property type="entry name" value="ADK"/>
    <property type="match status" value="1"/>
</dbReference>
<dbReference type="InterPro" id="IPR033690">
    <property type="entry name" value="Adenylat_kinase_CS"/>
</dbReference>
<dbReference type="Gene3D" id="3.40.50.300">
    <property type="entry name" value="P-loop containing nucleotide triphosphate hydrolases"/>
    <property type="match status" value="1"/>
</dbReference>
<feature type="binding site" evidence="6">
    <location>
        <position position="173"/>
    </location>
    <ligand>
        <name>AMP</name>
        <dbReference type="ChEBI" id="CHEBI:456215"/>
    </ligand>
</feature>
<dbReference type="GO" id="GO:0044209">
    <property type="term" value="P:AMP salvage"/>
    <property type="evidence" value="ECO:0007669"/>
    <property type="project" value="UniProtKB-UniRule"/>
</dbReference>
<keyword evidence="3 6" id="KW-0547">Nucleotide-binding</keyword>
<evidence type="ECO:0000256" key="5">
    <source>
        <dbReference type="ARBA" id="ARBA00022840"/>
    </source>
</evidence>
<dbReference type="NCBIfam" id="NF001381">
    <property type="entry name" value="PRK00279.1-3"/>
    <property type="match status" value="1"/>
</dbReference>
<dbReference type="eggNOG" id="COG0563">
    <property type="taxonomic scope" value="Bacteria"/>
</dbReference>
<comment type="subcellular location">
    <subcellularLocation>
        <location evidence="6 8">Cytoplasm</location>
    </subcellularLocation>
</comment>
<dbReference type="AlphaFoldDB" id="A0A095X3V4"/>
<keyword evidence="1 6" id="KW-0808">Transferase</keyword>
<protein>
    <recommendedName>
        <fullName evidence="6 8">Adenylate kinase</fullName>
        <shortName evidence="6">AK</shortName>
        <ecNumber evidence="6 8">2.7.4.3</ecNumber>
    </recommendedName>
    <alternativeName>
        <fullName evidence="6">ATP-AMP transphosphorylase</fullName>
    </alternativeName>
    <alternativeName>
        <fullName evidence="6">ATP:AMP phosphotransferase</fullName>
    </alternativeName>
    <alternativeName>
        <fullName evidence="6">Adenylate monophosphate kinase</fullName>
    </alternativeName>
</protein>
<feature type="binding site" evidence="6">
    <location>
        <position position="132"/>
    </location>
    <ligand>
        <name>Zn(2+)</name>
        <dbReference type="ChEBI" id="CHEBI:29105"/>
        <note>structural</note>
    </ligand>
</feature>
<dbReference type="PRINTS" id="PR00094">
    <property type="entry name" value="ADENYLTKNASE"/>
</dbReference>
<evidence type="ECO:0000256" key="1">
    <source>
        <dbReference type="ARBA" id="ARBA00022679"/>
    </source>
</evidence>
<dbReference type="Proteomes" id="UP000029579">
    <property type="component" value="Unassembled WGS sequence"/>
</dbReference>
<feature type="binding site" evidence="6">
    <location>
        <begin position="87"/>
        <end position="90"/>
    </location>
    <ligand>
        <name>AMP</name>
        <dbReference type="ChEBI" id="CHEBI:456215"/>
    </ligand>
</feature>
<dbReference type="HAMAP" id="MF_00235">
    <property type="entry name" value="Adenylate_kinase_Adk"/>
    <property type="match status" value="1"/>
</dbReference>
<dbReference type="InterPro" id="IPR000850">
    <property type="entry name" value="Adenylat/UMP-CMP_kin"/>
</dbReference>
<evidence type="ECO:0000256" key="8">
    <source>
        <dbReference type="RuleBase" id="RU003331"/>
    </source>
</evidence>
<gene>
    <name evidence="6" type="primary">adk</name>
    <name evidence="10" type="ORF">HMPREF1630_03770</name>
</gene>
<dbReference type="GO" id="GO:0005524">
    <property type="term" value="F:ATP binding"/>
    <property type="evidence" value="ECO:0007669"/>
    <property type="project" value="UniProtKB-UniRule"/>
</dbReference>
<feature type="region of interest" description="NMP" evidence="6">
    <location>
        <begin position="30"/>
        <end position="59"/>
    </location>
</feature>
<feature type="domain" description="Adenylate kinase active site lid" evidence="9">
    <location>
        <begin position="129"/>
        <end position="164"/>
    </location>
</feature>
<comment type="pathway">
    <text evidence="6">Purine metabolism; AMP biosynthesis via salvage pathway; AMP from ADP: step 1/1.</text>
</comment>
<comment type="caution">
    <text evidence="10">The sequence shown here is derived from an EMBL/GenBank/DDBJ whole genome shotgun (WGS) entry which is preliminary data.</text>
</comment>
<feature type="binding site" evidence="6">
    <location>
        <position position="31"/>
    </location>
    <ligand>
        <name>AMP</name>
        <dbReference type="ChEBI" id="CHEBI:456215"/>
    </ligand>
</feature>
<dbReference type="PROSITE" id="PS00113">
    <property type="entry name" value="ADENYLATE_KINASE"/>
    <property type="match status" value="1"/>
</dbReference>
<dbReference type="FunFam" id="3.40.50.300:FF:000106">
    <property type="entry name" value="Adenylate kinase mitochondrial"/>
    <property type="match status" value="1"/>
</dbReference>
<keyword evidence="6" id="KW-0862">Zinc</keyword>
<accession>A0A095X3V4</accession>
<feature type="binding site" evidence="6">
    <location>
        <begin position="138"/>
        <end position="139"/>
    </location>
    <ligand>
        <name>ATP</name>
        <dbReference type="ChEBI" id="CHEBI:30616"/>
    </ligand>
</feature>
<proteinExistence type="inferred from homology"/>
<feature type="binding site" evidence="6">
    <location>
        <position position="155"/>
    </location>
    <ligand>
        <name>Zn(2+)</name>
        <dbReference type="ChEBI" id="CHEBI:29105"/>
        <note>structural</note>
    </ligand>
</feature>
<comment type="similarity">
    <text evidence="6 7">Belongs to the adenylate kinase family.</text>
</comment>
<organism evidence="10 11">
    <name type="scientific">Anaerococcus lactolyticus S7-1-13</name>
    <dbReference type="NCBI Taxonomy" id="1284686"/>
    <lineage>
        <taxon>Bacteria</taxon>
        <taxon>Bacillati</taxon>
        <taxon>Bacillota</taxon>
        <taxon>Tissierellia</taxon>
        <taxon>Tissierellales</taxon>
        <taxon>Peptoniphilaceae</taxon>
        <taxon>Anaerococcus</taxon>
    </lineage>
</organism>
<evidence type="ECO:0000256" key="3">
    <source>
        <dbReference type="ARBA" id="ARBA00022741"/>
    </source>
</evidence>
<dbReference type="SUPFAM" id="SSF52540">
    <property type="entry name" value="P-loop containing nucleoside triphosphate hydrolases"/>
    <property type="match status" value="1"/>
</dbReference>
<keyword evidence="4 6" id="KW-0418">Kinase</keyword>
<feature type="binding site" evidence="6">
    <location>
        <begin position="10"/>
        <end position="15"/>
    </location>
    <ligand>
        <name>ATP</name>
        <dbReference type="ChEBI" id="CHEBI:30616"/>
    </ligand>
</feature>
<feature type="binding site" evidence="6">
    <location>
        <position position="129"/>
    </location>
    <ligand>
        <name>ATP</name>
        <dbReference type="ChEBI" id="CHEBI:30616"/>
    </ligand>
</feature>
<evidence type="ECO:0000256" key="7">
    <source>
        <dbReference type="RuleBase" id="RU003330"/>
    </source>
</evidence>
<evidence type="ECO:0000256" key="2">
    <source>
        <dbReference type="ARBA" id="ARBA00022727"/>
    </source>
</evidence>
<keyword evidence="6" id="KW-0963">Cytoplasm</keyword>
<dbReference type="NCBIfam" id="NF011100">
    <property type="entry name" value="PRK14527.1"/>
    <property type="match status" value="1"/>
</dbReference>
<keyword evidence="6" id="KW-0479">Metal-binding</keyword>
<dbReference type="OrthoDB" id="9805030at2"/>
<feature type="binding site" evidence="6">
    <location>
        <position position="94"/>
    </location>
    <ligand>
        <name>AMP</name>
        <dbReference type="ChEBI" id="CHEBI:456215"/>
    </ligand>
</feature>
<dbReference type="InterPro" id="IPR007862">
    <property type="entry name" value="Adenylate_kinase_lid-dom"/>
</dbReference>
<feature type="binding site" evidence="6">
    <location>
        <position position="135"/>
    </location>
    <ligand>
        <name>Zn(2+)</name>
        <dbReference type="ChEBI" id="CHEBI:29105"/>
        <note>structural</note>
    </ligand>
</feature>
<dbReference type="Pfam" id="PF05191">
    <property type="entry name" value="ADK_lid"/>
    <property type="match status" value="1"/>
</dbReference>
<dbReference type="InterPro" id="IPR027417">
    <property type="entry name" value="P-loop_NTPase"/>
</dbReference>
<evidence type="ECO:0000313" key="10">
    <source>
        <dbReference type="EMBL" id="KGF04523.1"/>
    </source>
</evidence>
<dbReference type="EMBL" id="JRMW01000029">
    <property type="protein sequence ID" value="KGF04523.1"/>
    <property type="molecule type" value="Genomic_DNA"/>
</dbReference>
<dbReference type="GO" id="GO:0008270">
    <property type="term" value="F:zinc ion binding"/>
    <property type="evidence" value="ECO:0007669"/>
    <property type="project" value="UniProtKB-UniRule"/>
</dbReference>
<dbReference type="EC" id="2.7.4.3" evidence="6 8"/>
<evidence type="ECO:0000259" key="9">
    <source>
        <dbReference type="Pfam" id="PF05191"/>
    </source>
</evidence>
<comment type="domain">
    <text evidence="6">Consists of three domains, a large central CORE domain and two small peripheral domains, NMPbind and LID, which undergo movements during catalysis. The LID domain closes over the site of phosphoryl transfer upon ATP binding. Assembling and dissambling the active center during each catalytic cycle provides an effective means to prevent ATP hydrolysis. Some bacteria have evolved a zinc-coordinating structure that stabilizes the LID domain.</text>
</comment>
<dbReference type="NCBIfam" id="NF001380">
    <property type="entry name" value="PRK00279.1-2"/>
    <property type="match status" value="1"/>
</dbReference>
<reference evidence="10 11" key="1">
    <citation type="submission" date="2014-07" db="EMBL/GenBank/DDBJ databases">
        <authorList>
            <person name="McCorrison J."/>
            <person name="Sanka R."/>
            <person name="Torralba M."/>
            <person name="Gillis M."/>
            <person name="Haft D.H."/>
            <person name="Methe B."/>
            <person name="Sutton G."/>
            <person name="Nelson K.E."/>
        </authorList>
    </citation>
    <scope>NUCLEOTIDE SEQUENCE [LARGE SCALE GENOMIC DNA]</scope>
    <source>
        <strain evidence="10 11">S7-1-13</strain>
    </source>
</reference>
<comment type="catalytic activity">
    <reaction evidence="6 8">
        <text>AMP + ATP = 2 ADP</text>
        <dbReference type="Rhea" id="RHEA:12973"/>
        <dbReference type="ChEBI" id="CHEBI:30616"/>
        <dbReference type="ChEBI" id="CHEBI:456215"/>
        <dbReference type="ChEBI" id="CHEBI:456216"/>
        <dbReference type="EC" id="2.7.4.3"/>
    </reaction>
</comment>
<dbReference type="RefSeq" id="WP_004826879.1">
    <property type="nucleotide sequence ID" value="NZ_JRMW01000029.1"/>
</dbReference>
<sequence length="216" mass="24130">MNIILLGPPGAGKGTLSSKIIDRLGAVQIATGDIFRYNISNKTELGMKAKSYMDRGDLVPDELTIDLVWDAFDKVEDREERIVLFDGFPRNLDQAKALDKGMAERNTEVGKVVYFDVADNILIERITGRRVCPDCGATYHITNSKPSKEGVCDKCGGELIQRNDDNEETVKNRISVYNDFTSPLIDYYKKAGKLIKIDGAKTPEEVFNEFNDKLGK</sequence>
<dbReference type="InterPro" id="IPR006259">
    <property type="entry name" value="Adenyl_kin_sub"/>
</dbReference>
<dbReference type="GO" id="GO:0005737">
    <property type="term" value="C:cytoplasm"/>
    <property type="evidence" value="ECO:0007669"/>
    <property type="project" value="UniProtKB-SubCell"/>
</dbReference>
<name>A0A095X3V4_9FIRM</name>
<feature type="binding site" evidence="6">
    <location>
        <position position="201"/>
    </location>
    <ligand>
        <name>ATP</name>
        <dbReference type="ChEBI" id="CHEBI:30616"/>
    </ligand>
</feature>
<evidence type="ECO:0000313" key="11">
    <source>
        <dbReference type="Proteomes" id="UP000029579"/>
    </source>
</evidence>
<comment type="subunit">
    <text evidence="6 8">Monomer.</text>
</comment>
<dbReference type="GO" id="GO:0004017">
    <property type="term" value="F:AMP kinase activity"/>
    <property type="evidence" value="ECO:0007669"/>
    <property type="project" value="UniProtKB-UniRule"/>
</dbReference>
<evidence type="ECO:0000256" key="4">
    <source>
        <dbReference type="ARBA" id="ARBA00022777"/>
    </source>
</evidence>
<keyword evidence="5 6" id="KW-0067">ATP-binding</keyword>
<feature type="binding site" evidence="6">
    <location>
        <position position="162"/>
    </location>
    <ligand>
        <name>AMP</name>
        <dbReference type="ChEBI" id="CHEBI:456215"/>
    </ligand>
</feature>
<feature type="region of interest" description="LID" evidence="6">
    <location>
        <begin position="128"/>
        <end position="165"/>
    </location>
</feature>
<feature type="binding site" evidence="6">
    <location>
        <position position="36"/>
    </location>
    <ligand>
        <name>AMP</name>
        <dbReference type="ChEBI" id="CHEBI:456215"/>
    </ligand>
</feature>
<feature type="binding site" evidence="6">
    <location>
        <position position="152"/>
    </location>
    <ligand>
        <name>Zn(2+)</name>
        <dbReference type="ChEBI" id="CHEBI:29105"/>
        <note>structural</note>
    </ligand>
</feature>
<dbReference type="UniPathway" id="UPA00588">
    <property type="reaction ID" value="UER00649"/>
</dbReference>
<dbReference type="NCBIfam" id="TIGR01351">
    <property type="entry name" value="adk"/>
    <property type="match status" value="1"/>
</dbReference>
<comment type="function">
    <text evidence="6">Catalyzes the reversible transfer of the terminal phosphate group between ATP and AMP. Plays an important role in cellular energy homeostasis and in adenine nucleotide metabolism.</text>
</comment>
<evidence type="ECO:0000256" key="6">
    <source>
        <dbReference type="HAMAP-Rule" id="MF_00235"/>
    </source>
</evidence>
<dbReference type="PANTHER" id="PTHR23359">
    <property type="entry name" value="NUCLEOTIDE KINASE"/>
    <property type="match status" value="1"/>
</dbReference>
<keyword evidence="2 6" id="KW-0545">Nucleotide biosynthesis</keyword>
<dbReference type="Pfam" id="PF00406">
    <property type="entry name" value="ADK"/>
    <property type="match status" value="1"/>
</dbReference>
<feature type="binding site" evidence="6">
    <location>
        <begin position="57"/>
        <end position="59"/>
    </location>
    <ligand>
        <name>AMP</name>
        <dbReference type="ChEBI" id="CHEBI:456215"/>
    </ligand>
</feature>